<accession>A0A511ZAN7</accession>
<dbReference type="Proteomes" id="UP000321901">
    <property type="component" value="Unassembled WGS sequence"/>
</dbReference>
<dbReference type="EMBL" id="BJYL01000038">
    <property type="protein sequence ID" value="GEN84509.1"/>
    <property type="molecule type" value="Genomic_DNA"/>
</dbReference>
<gene>
    <name evidence="1" type="ORF">SLU01_28210</name>
</gene>
<evidence type="ECO:0000313" key="2">
    <source>
        <dbReference type="Proteomes" id="UP000321901"/>
    </source>
</evidence>
<sequence>MLWTTLMERVMLVFNSVPKEAGISKAILYNNKDFRGGLKLYEINYYKFLHRNKLKENNYS</sequence>
<dbReference type="AlphaFoldDB" id="A0A511ZAN7"/>
<comment type="caution">
    <text evidence="1">The sequence shown here is derived from an EMBL/GenBank/DDBJ whole genome shotgun (WGS) entry which is preliminary data.</text>
</comment>
<organism evidence="1 2">
    <name type="scientific">Sporosarcina luteola</name>
    <dbReference type="NCBI Taxonomy" id="582850"/>
    <lineage>
        <taxon>Bacteria</taxon>
        <taxon>Bacillati</taxon>
        <taxon>Bacillota</taxon>
        <taxon>Bacilli</taxon>
        <taxon>Bacillales</taxon>
        <taxon>Caryophanaceae</taxon>
        <taxon>Sporosarcina</taxon>
    </lineage>
</organism>
<name>A0A511ZAN7_9BACL</name>
<reference evidence="1 2" key="1">
    <citation type="submission" date="2019-07" db="EMBL/GenBank/DDBJ databases">
        <title>Whole genome shotgun sequence of Sporosarcina luteola NBRC 105378.</title>
        <authorList>
            <person name="Hosoyama A."/>
            <person name="Uohara A."/>
            <person name="Ohji S."/>
            <person name="Ichikawa N."/>
        </authorList>
    </citation>
    <scope>NUCLEOTIDE SEQUENCE [LARGE SCALE GENOMIC DNA]</scope>
    <source>
        <strain evidence="1 2">NBRC 105378</strain>
    </source>
</reference>
<protein>
    <submittedName>
        <fullName evidence="1">Uncharacterized protein</fullName>
    </submittedName>
</protein>
<evidence type="ECO:0000313" key="1">
    <source>
        <dbReference type="EMBL" id="GEN84509.1"/>
    </source>
</evidence>
<keyword evidence="2" id="KW-1185">Reference proteome</keyword>
<proteinExistence type="predicted"/>